<accession>A0A9Y2I9W0</accession>
<dbReference type="PANTHER" id="PTHR43244">
    <property type="match status" value="1"/>
</dbReference>
<dbReference type="EC" id="1.-.-.-" evidence="3"/>
<reference evidence="3 4" key="1">
    <citation type="submission" date="2023-06" db="EMBL/GenBank/DDBJ databases">
        <authorList>
            <person name="Oyuntsetseg B."/>
            <person name="Kim S.B."/>
        </authorList>
    </citation>
    <scope>NUCLEOTIDE SEQUENCE [LARGE SCALE GENOMIC DNA]</scope>
    <source>
        <strain evidence="3 4">2-15</strain>
    </source>
</reference>
<proteinExistence type="predicted"/>
<feature type="domain" description="Luciferase-like" evidence="2">
    <location>
        <begin position="14"/>
        <end position="342"/>
    </location>
</feature>
<gene>
    <name evidence="3" type="ORF">QRX50_26320</name>
</gene>
<dbReference type="Gene3D" id="3.20.20.30">
    <property type="entry name" value="Luciferase-like domain"/>
    <property type="match status" value="1"/>
</dbReference>
<sequence>MERLQLGVPGQIMPPADAAVKFARRSEAEGFDAVWWPDHLMGWHADTMWTEDLTPLAAVQPNPHAYFDPLIMMGVVGAQTERIKVGVVVTDLIRRNPAMAAASALTLDHVTKGRAIIGLGSGERLNITPYGMSFDKPVAKLGEGIDVMRLLWEADGPVNYSGKFHSLENAVLGLRPYQGKAPEIWTAAHGPRMLELTGAKADGWLPTKMSPVEYAKSLDTIRQSAQDARRDPEAITPGMLGYLLMGPDEETVQRLTEAPLVRALCVLLPAQVFRDLGVEPPLDGGPGGSGFHDFIPTAVSRAESLRIIEAIPPKVVRHYAFCGTPAQVAEQLAEYREAGLRHLVMWNITAFGDPSLARWSFQAMTELKKLVGS</sequence>
<dbReference type="SUPFAM" id="SSF51679">
    <property type="entry name" value="Bacterial luciferase-like"/>
    <property type="match status" value="1"/>
</dbReference>
<protein>
    <submittedName>
        <fullName evidence="3">LLM class flavin-dependent oxidoreductase</fullName>
        <ecNumber evidence="3">1.-.-.-</ecNumber>
    </submittedName>
</protein>
<evidence type="ECO:0000259" key="2">
    <source>
        <dbReference type="Pfam" id="PF00296"/>
    </source>
</evidence>
<dbReference type="InterPro" id="IPR050564">
    <property type="entry name" value="F420-G6PD/mer"/>
</dbReference>
<name>A0A9Y2I9W0_9PSEU</name>
<dbReference type="AlphaFoldDB" id="A0A9Y2I9W0"/>
<dbReference type="EMBL" id="CP127294">
    <property type="protein sequence ID" value="WIX75066.1"/>
    <property type="molecule type" value="Genomic_DNA"/>
</dbReference>
<dbReference type="Proteomes" id="UP001236014">
    <property type="component" value="Chromosome"/>
</dbReference>
<dbReference type="KEGG" id="acab:QRX50_26320"/>
<dbReference type="Pfam" id="PF00296">
    <property type="entry name" value="Bac_luciferase"/>
    <property type="match status" value="1"/>
</dbReference>
<dbReference type="RefSeq" id="WP_285965843.1">
    <property type="nucleotide sequence ID" value="NZ_CP127294.1"/>
</dbReference>
<organism evidence="3 4">
    <name type="scientific">Amycolatopsis carbonis</name>
    <dbReference type="NCBI Taxonomy" id="715471"/>
    <lineage>
        <taxon>Bacteria</taxon>
        <taxon>Bacillati</taxon>
        <taxon>Actinomycetota</taxon>
        <taxon>Actinomycetes</taxon>
        <taxon>Pseudonocardiales</taxon>
        <taxon>Pseudonocardiaceae</taxon>
        <taxon>Amycolatopsis</taxon>
    </lineage>
</organism>
<dbReference type="InterPro" id="IPR011251">
    <property type="entry name" value="Luciferase-like_dom"/>
</dbReference>
<dbReference type="GO" id="GO:0016705">
    <property type="term" value="F:oxidoreductase activity, acting on paired donors, with incorporation or reduction of molecular oxygen"/>
    <property type="evidence" value="ECO:0007669"/>
    <property type="project" value="InterPro"/>
</dbReference>
<dbReference type="InterPro" id="IPR036661">
    <property type="entry name" value="Luciferase-like_sf"/>
</dbReference>
<keyword evidence="4" id="KW-1185">Reference proteome</keyword>
<dbReference type="PANTHER" id="PTHR43244:SF1">
    <property type="entry name" value="5,10-METHYLENETETRAHYDROMETHANOPTERIN REDUCTASE"/>
    <property type="match status" value="1"/>
</dbReference>
<evidence type="ECO:0000313" key="4">
    <source>
        <dbReference type="Proteomes" id="UP001236014"/>
    </source>
</evidence>
<evidence type="ECO:0000313" key="3">
    <source>
        <dbReference type="EMBL" id="WIX75066.1"/>
    </source>
</evidence>
<keyword evidence="1 3" id="KW-0560">Oxidoreductase</keyword>
<evidence type="ECO:0000256" key="1">
    <source>
        <dbReference type="ARBA" id="ARBA00023002"/>
    </source>
</evidence>